<sequence>METMRGDRRTAISSSGYDYEVFLSFRGTDTRAGITNFLYTSLVNAGIRTYRDDKDLPCGHEVGPELLKAIRQLKISIPIFSKGYASSRWCLEELAHIVKCKKTRGQIIMPIFYDVMPLEVRLRTGVYVEALSLHETKKRYSDETIREWKGALEEAGNIRGYDLQSMRNRGEGEFAKQVVQDVLVALKKPYLVVSDCLVGMDHHVGEIMQRMGTQIQETRIVGIYGMGGVGKTTLAKLIYNQLSPDFENCCFLSNIRETSELYGVEWVQNQLLSGVLKQNSPIIENSSEGSKMIEERLRSKKVLLLLDDVDSEIQLNALMGKRDWFGEGSKLIITTRNRDLLNYHEVDYTHDLTCMNLDQSMQLFSRHAFRRESPLDEYVTLSKKAVDIAGGLPLALEVIGSLLSHTNKERWDDKLEAFKRAPREVQSKLKVSYDALDDWQKHIFLDIGCLFIGWDVDTVIHAWDEDKYSPRETIEFLQHLSLIKIEKDKKLGMHDHLRDLAREITRQECKRRDTNQRRVWDHKEAFELLKTRETKGKVEAICLKFDHRKQYHFTYGDFYRLPGLTFLHVDSLNLHEPVIGDFRAQCRLYWHNMPSEAAQALIPGRRSGLLPKLRWLSWHNYPLKFDFTEFSLINLTFLDLSRSKLKESWDGWSRIKMAKNLKVLNLTGCKHLKKTPDLSANVKLERLILEKCSILEEIDGSIGQLRHLVLLNLNFCKKLRHLPKQLCDMESLELLIHETSIEAMPARQGDTGASSSMEQISRPEDVSSIRTGQILLQLAKAKSLLEANANLPSQANGNFRYRLIRWVLS</sequence>
<dbReference type="InterPro" id="IPR002182">
    <property type="entry name" value="NB-ARC"/>
</dbReference>
<dbReference type="Gene3D" id="3.40.50.10140">
    <property type="entry name" value="Toll/interleukin-1 receptor homology (TIR) domain"/>
    <property type="match status" value="1"/>
</dbReference>
<evidence type="ECO:0000256" key="2">
    <source>
        <dbReference type="ARBA" id="ARBA00022737"/>
    </source>
</evidence>
<dbReference type="InterPro" id="IPR044974">
    <property type="entry name" value="Disease_R_plants"/>
</dbReference>
<dbReference type="PRINTS" id="PR00364">
    <property type="entry name" value="DISEASERSIST"/>
</dbReference>
<dbReference type="Pfam" id="PF00931">
    <property type="entry name" value="NB-ARC"/>
    <property type="match status" value="1"/>
</dbReference>
<dbReference type="Gramene" id="KCW88346">
    <property type="protein sequence ID" value="KCW88346"/>
    <property type="gene ID" value="EUGRSUZ_A00735"/>
</dbReference>
<dbReference type="PANTHER" id="PTHR11017:SF570">
    <property type="entry name" value="DISEASE RESISTANCE PROTEIN (TIR-NBS CLASS)-RELATED"/>
    <property type="match status" value="1"/>
</dbReference>
<dbReference type="EMBL" id="KK198753">
    <property type="protein sequence ID" value="KCW88346.1"/>
    <property type="molecule type" value="Genomic_DNA"/>
</dbReference>
<dbReference type="InterPro" id="IPR042197">
    <property type="entry name" value="Apaf_helical"/>
</dbReference>
<dbReference type="InterPro" id="IPR003593">
    <property type="entry name" value="AAA+_ATPase"/>
</dbReference>
<protein>
    <recommendedName>
        <fullName evidence="5">TIR domain-containing protein</fullName>
    </recommendedName>
</protein>
<dbReference type="GO" id="GO:0007165">
    <property type="term" value="P:signal transduction"/>
    <property type="evidence" value="ECO:0007669"/>
    <property type="project" value="InterPro"/>
</dbReference>
<accession>A0A059DD64</accession>
<dbReference type="PROSITE" id="PS50104">
    <property type="entry name" value="TIR"/>
    <property type="match status" value="1"/>
</dbReference>
<dbReference type="Gene3D" id="3.40.50.300">
    <property type="entry name" value="P-loop containing nucleotide triphosphate hydrolases"/>
    <property type="match status" value="1"/>
</dbReference>
<dbReference type="SMART" id="SM00255">
    <property type="entry name" value="TIR"/>
    <property type="match status" value="1"/>
</dbReference>
<dbReference type="InterPro" id="IPR035897">
    <property type="entry name" value="Toll_tir_struct_dom_sf"/>
</dbReference>
<name>A0A059DD64_EUCGR</name>
<dbReference type="SMART" id="SM00382">
    <property type="entry name" value="AAA"/>
    <property type="match status" value="1"/>
</dbReference>
<evidence type="ECO:0000256" key="3">
    <source>
        <dbReference type="ARBA" id="ARBA00022821"/>
    </source>
</evidence>
<dbReference type="PANTHER" id="PTHR11017">
    <property type="entry name" value="LEUCINE-RICH REPEAT-CONTAINING PROTEIN"/>
    <property type="match status" value="1"/>
</dbReference>
<keyword evidence="2" id="KW-0677">Repeat</keyword>
<dbReference type="Pfam" id="PF23282">
    <property type="entry name" value="WHD_ROQ1"/>
    <property type="match status" value="1"/>
</dbReference>
<dbReference type="Gene3D" id="3.80.10.10">
    <property type="entry name" value="Ribonuclease Inhibitor"/>
    <property type="match status" value="1"/>
</dbReference>
<organism evidence="6">
    <name type="scientific">Eucalyptus grandis</name>
    <name type="common">Flooded gum</name>
    <dbReference type="NCBI Taxonomy" id="71139"/>
    <lineage>
        <taxon>Eukaryota</taxon>
        <taxon>Viridiplantae</taxon>
        <taxon>Streptophyta</taxon>
        <taxon>Embryophyta</taxon>
        <taxon>Tracheophyta</taxon>
        <taxon>Spermatophyta</taxon>
        <taxon>Magnoliopsida</taxon>
        <taxon>eudicotyledons</taxon>
        <taxon>Gunneridae</taxon>
        <taxon>Pentapetalae</taxon>
        <taxon>rosids</taxon>
        <taxon>malvids</taxon>
        <taxon>Myrtales</taxon>
        <taxon>Myrtaceae</taxon>
        <taxon>Myrtoideae</taxon>
        <taxon>Eucalypteae</taxon>
        <taxon>Eucalyptus</taxon>
    </lineage>
</organism>
<keyword evidence="4" id="KW-0520">NAD</keyword>
<dbReference type="AlphaFoldDB" id="A0A059DD64"/>
<dbReference type="InParanoid" id="A0A059DD64"/>
<dbReference type="SUPFAM" id="SSF46785">
    <property type="entry name" value="Winged helix' DNA-binding domain"/>
    <property type="match status" value="1"/>
</dbReference>
<dbReference type="SUPFAM" id="SSF52540">
    <property type="entry name" value="P-loop containing nucleoside triphosphate hydrolases"/>
    <property type="match status" value="1"/>
</dbReference>
<dbReference type="GO" id="GO:0043531">
    <property type="term" value="F:ADP binding"/>
    <property type="evidence" value="ECO:0007669"/>
    <property type="project" value="InterPro"/>
</dbReference>
<keyword evidence="3" id="KW-0611">Plant defense</keyword>
<dbReference type="InterPro" id="IPR000157">
    <property type="entry name" value="TIR_dom"/>
</dbReference>
<evidence type="ECO:0000256" key="1">
    <source>
        <dbReference type="ARBA" id="ARBA00022614"/>
    </source>
</evidence>
<keyword evidence="1" id="KW-0433">Leucine-rich repeat</keyword>
<evidence type="ECO:0000313" key="6">
    <source>
        <dbReference type="EMBL" id="KCW88346.1"/>
    </source>
</evidence>
<dbReference type="InterPro" id="IPR058192">
    <property type="entry name" value="WHD_ROQ1-like"/>
</dbReference>
<dbReference type="FunFam" id="3.40.50.10140:FF:000007">
    <property type="entry name" value="Disease resistance protein (TIR-NBS-LRR class)"/>
    <property type="match status" value="1"/>
</dbReference>
<gene>
    <name evidence="6" type="ORF">EUGRSUZ_A00735</name>
</gene>
<feature type="domain" description="TIR" evidence="5">
    <location>
        <begin position="17"/>
        <end position="186"/>
    </location>
</feature>
<reference evidence="6" key="1">
    <citation type="submission" date="2013-07" db="EMBL/GenBank/DDBJ databases">
        <title>The genome of Eucalyptus grandis.</title>
        <authorList>
            <person name="Schmutz J."/>
            <person name="Hayes R."/>
            <person name="Myburg A."/>
            <person name="Tuskan G."/>
            <person name="Grattapaglia D."/>
            <person name="Rokhsar D.S."/>
        </authorList>
    </citation>
    <scope>NUCLEOTIDE SEQUENCE</scope>
    <source>
        <tissue evidence="6">Leaf extractions</tissue>
    </source>
</reference>
<dbReference type="Pfam" id="PF01582">
    <property type="entry name" value="TIR"/>
    <property type="match status" value="1"/>
</dbReference>
<evidence type="ECO:0000259" key="5">
    <source>
        <dbReference type="PROSITE" id="PS50104"/>
    </source>
</evidence>
<dbReference type="SUPFAM" id="SSF52200">
    <property type="entry name" value="Toll/Interleukin receptor TIR domain"/>
    <property type="match status" value="1"/>
</dbReference>
<dbReference type="InterPro" id="IPR027417">
    <property type="entry name" value="P-loop_NTPase"/>
</dbReference>
<dbReference type="SUPFAM" id="SSF52058">
    <property type="entry name" value="L domain-like"/>
    <property type="match status" value="1"/>
</dbReference>
<dbReference type="GO" id="GO:0006952">
    <property type="term" value="P:defense response"/>
    <property type="evidence" value="ECO:0007669"/>
    <property type="project" value="UniProtKB-KW"/>
</dbReference>
<evidence type="ECO:0000256" key="4">
    <source>
        <dbReference type="ARBA" id="ARBA00023027"/>
    </source>
</evidence>
<dbReference type="InterPro" id="IPR032675">
    <property type="entry name" value="LRR_dom_sf"/>
</dbReference>
<proteinExistence type="predicted"/>
<dbReference type="InterPro" id="IPR036390">
    <property type="entry name" value="WH_DNA-bd_sf"/>
</dbReference>
<dbReference type="Gene3D" id="1.10.8.430">
    <property type="entry name" value="Helical domain of apoptotic protease-activating factors"/>
    <property type="match status" value="1"/>
</dbReference>
<dbReference type="OMA" id="GENCKDY"/>